<gene>
    <name evidence="1" type="ORF">NCGR_LOCUS36048</name>
</gene>
<dbReference type="PANTHER" id="PTHR31050:SF15">
    <property type="entry name" value="OS08G0413200 PROTEIN"/>
    <property type="match status" value="1"/>
</dbReference>
<evidence type="ECO:0000313" key="1">
    <source>
        <dbReference type="EMBL" id="CAD6252396.1"/>
    </source>
</evidence>
<dbReference type="PANTHER" id="PTHR31050">
    <property type="entry name" value="OS08G0413200 PROTEIN"/>
    <property type="match status" value="1"/>
</dbReference>
<sequence length="444" mass="49417">MYVTRPLSRYLADPKATAEPPPEGPGSGFLVVLDEATEQASTLCCGLCLDPRVRRLPFPQNRQLSVKQGNSSDPLEGFGKCIDVISEILGIALQVLRPDDPSGGGRPPGAGRYMAPPDYVMFVPVIGQPLSSGRYYVVKVDGKHTGKVSTCSKEEDRTECCFRSFPTDVKPRAFDHGDLYQQMQVQQHREGFKAEAVAEDGIPPDYLLKKGWTVVAMAKPKYHDLDDDARGVDSALRDRMPDLGSLGVPPAAVVVGRWYVPFLFVKADGERRLKDQVRKSTFYKMTMEQSWEQIYSRENATHLQGTGSSSTRLEIAVTATVRRFTALLGGTSPVQAGAPQADDGALWFRPATAARTTVEGVGLDMVLWERMRWEVERGGRWVAATGNGDEERIQRTERRDDGLGHWSKFGCYLLVERFVLRRMDGTVALTCEFRHTDKIKAKWL</sequence>
<dbReference type="AlphaFoldDB" id="A0A811Q8H6"/>
<evidence type="ECO:0000313" key="2">
    <source>
        <dbReference type="Proteomes" id="UP000604825"/>
    </source>
</evidence>
<dbReference type="InterPro" id="IPR010683">
    <property type="entry name" value="DUF1262"/>
</dbReference>
<dbReference type="Pfam" id="PF06880">
    <property type="entry name" value="DUF1262"/>
    <property type="match status" value="1"/>
</dbReference>
<reference evidence="1" key="1">
    <citation type="submission" date="2020-10" db="EMBL/GenBank/DDBJ databases">
        <authorList>
            <person name="Han B."/>
            <person name="Lu T."/>
            <person name="Zhao Q."/>
            <person name="Huang X."/>
            <person name="Zhao Y."/>
        </authorList>
    </citation>
    <scope>NUCLEOTIDE SEQUENCE</scope>
</reference>
<comment type="caution">
    <text evidence="1">The sequence shown here is derived from an EMBL/GenBank/DDBJ whole genome shotgun (WGS) entry which is preliminary data.</text>
</comment>
<dbReference type="OrthoDB" id="1898393at2759"/>
<protein>
    <submittedName>
        <fullName evidence="1">Uncharacterized protein</fullName>
    </submittedName>
</protein>
<accession>A0A811Q8H6</accession>
<name>A0A811Q8H6_9POAL</name>
<proteinExistence type="predicted"/>
<keyword evidence="2" id="KW-1185">Reference proteome</keyword>
<organism evidence="1 2">
    <name type="scientific">Miscanthus lutarioriparius</name>
    <dbReference type="NCBI Taxonomy" id="422564"/>
    <lineage>
        <taxon>Eukaryota</taxon>
        <taxon>Viridiplantae</taxon>
        <taxon>Streptophyta</taxon>
        <taxon>Embryophyta</taxon>
        <taxon>Tracheophyta</taxon>
        <taxon>Spermatophyta</taxon>
        <taxon>Magnoliopsida</taxon>
        <taxon>Liliopsida</taxon>
        <taxon>Poales</taxon>
        <taxon>Poaceae</taxon>
        <taxon>PACMAD clade</taxon>
        <taxon>Panicoideae</taxon>
        <taxon>Andropogonodae</taxon>
        <taxon>Andropogoneae</taxon>
        <taxon>Saccharinae</taxon>
        <taxon>Miscanthus</taxon>
    </lineage>
</organism>
<dbReference type="EMBL" id="CAJGYO010000009">
    <property type="protein sequence ID" value="CAD6252396.1"/>
    <property type="molecule type" value="Genomic_DNA"/>
</dbReference>
<dbReference type="Proteomes" id="UP000604825">
    <property type="component" value="Unassembled WGS sequence"/>
</dbReference>